<dbReference type="GO" id="GO:0005737">
    <property type="term" value="C:cytoplasm"/>
    <property type="evidence" value="ECO:0007669"/>
    <property type="project" value="TreeGrafter"/>
</dbReference>
<dbReference type="EMBL" id="CAKXYY010000033">
    <property type="protein sequence ID" value="CAH2355749.1"/>
    <property type="molecule type" value="Genomic_DNA"/>
</dbReference>
<dbReference type="Gene3D" id="3.40.50.880">
    <property type="match status" value="1"/>
</dbReference>
<dbReference type="PANTHER" id="PTHR48094:SF11">
    <property type="entry name" value="GLUTATHIONE-INDEPENDENT GLYOXALASE HSP31-RELATED"/>
    <property type="match status" value="1"/>
</dbReference>
<dbReference type="PANTHER" id="PTHR48094">
    <property type="entry name" value="PROTEIN/NUCLEIC ACID DEGLYCASE DJ-1-RELATED"/>
    <property type="match status" value="1"/>
</dbReference>
<evidence type="ECO:0000256" key="1">
    <source>
        <dbReference type="ARBA" id="ARBA00013134"/>
    </source>
</evidence>
<dbReference type="GO" id="GO:0019172">
    <property type="term" value="F:glyoxalase III activity"/>
    <property type="evidence" value="ECO:0007669"/>
    <property type="project" value="UniProtKB-EC"/>
</dbReference>
<accession>A0A9P0W166</accession>
<organism evidence="6 7">
    <name type="scientific">[Candida] railenensis</name>
    <dbReference type="NCBI Taxonomy" id="45579"/>
    <lineage>
        <taxon>Eukaryota</taxon>
        <taxon>Fungi</taxon>
        <taxon>Dikarya</taxon>
        <taxon>Ascomycota</taxon>
        <taxon>Saccharomycotina</taxon>
        <taxon>Pichiomycetes</taxon>
        <taxon>Debaryomycetaceae</taxon>
        <taxon>Kurtzmaniella</taxon>
    </lineage>
</organism>
<dbReference type="InterPro" id="IPR029062">
    <property type="entry name" value="Class_I_gatase-like"/>
</dbReference>
<comment type="caution">
    <text evidence="6">The sequence shown here is derived from an EMBL/GenBank/DDBJ whole genome shotgun (WGS) entry which is preliminary data.</text>
</comment>
<protein>
    <recommendedName>
        <fullName evidence="1">D-lactate dehydratase</fullName>
        <ecNumber evidence="1">4.2.1.130</ecNumber>
    </recommendedName>
</protein>
<evidence type="ECO:0000256" key="2">
    <source>
        <dbReference type="ARBA" id="ARBA00023016"/>
    </source>
</evidence>
<evidence type="ECO:0000313" key="6">
    <source>
        <dbReference type="EMBL" id="CAH2355749.1"/>
    </source>
</evidence>
<dbReference type="SUPFAM" id="SSF52317">
    <property type="entry name" value="Class I glutamine amidotransferase-like"/>
    <property type="match status" value="1"/>
</dbReference>
<dbReference type="FunFam" id="3.40.50.880:FF:000051">
    <property type="entry name" value="Glutathione-independent glyoxalase HSP31"/>
    <property type="match status" value="1"/>
</dbReference>
<keyword evidence="7" id="KW-1185">Reference proteome</keyword>
<dbReference type="GO" id="GO:0019243">
    <property type="term" value="P:methylglyoxal catabolic process to D-lactate via S-lactoyl-glutathione"/>
    <property type="evidence" value="ECO:0007669"/>
    <property type="project" value="TreeGrafter"/>
</dbReference>
<evidence type="ECO:0000313" key="7">
    <source>
        <dbReference type="Proteomes" id="UP000837801"/>
    </source>
</evidence>
<name>A0A9P0W166_9ASCO</name>
<evidence type="ECO:0000256" key="4">
    <source>
        <dbReference type="ARBA" id="ARBA00038493"/>
    </source>
</evidence>
<reference evidence="6" key="1">
    <citation type="submission" date="2022-03" db="EMBL/GenBank/DDBJ databases">
        <authorList>
            <person name="Legras J.-L."/>
            <person name="Devillers H."/>
            <person name="Grondin C."/>
        </authorList>
    </citation>
    <scope>NUCLEOTIDE SEQUENCE</scope>
    <source>
        <strain evidence="6">CLIB 1423</strain>
    </source>
</reference>
<comment type="similarity">
    <text evidence="4">Belongs to the peptidase C56 family. HSP31-like subfamily.</text>
</comment>
<dbReference type="EC" id="4.2.1.130" evidence="1"/>
<proteinExistence type="inferred from homology"/>
<keyword evidence="3" id="KW-0456">Lyase</keyword>
<dbReference type="AlphaFoldDB" id="A0A9P0W166"/>
<dbReference type="InterPro" id="IPR050325">
    <property type="entry name" value="Prot/Nucl_acid_deglycase"/>
</dbReference>
<comment type="catalytic activity">
    <reaction evidence="5">
        <text>methylglyoxal + H2O = (R)-lactate + H(+)</text>
        <dbReference type="Rhea" id="RHEA:27754"/>
        <dbReference type="ChEBI" id="CHEBI:15377"/>
        <dbReference type="ChEBI" id="CHEBI:15378"/>
        <dbReference type="ChEBI" id="CHEBI:16004"/>
        <dbReference type="ChEBI" id="CHEBI:17158"/>
        <dbReference type="EC" id="4.2.1.130"/>
    </reaction>
</comment>
<evidence type="ECO:0000256" key="5">
    <source>
        <dbReference type="ARBA" id="ARBA00048082"/>
    </source>
</evidence>
<dbReference type="OrthoDB" id="543156at2759"/>
<dbReference type="Proteomes" id="UP000837801">
    <property type="component" value="Unassembled WGS sequence"/>
</dbReference>
<gene>
    <name evidence="6" type="ORF">CLIB1423_33S00122</name>
</gene>
<keyword evidence="2" id="KW-0346">Stress response</keyword>
<sequence length="250" mass="27857">MKSKKVLIGITSYYGKFYADGKKTGLFIAPAIQAYKIYRRKGYEVDFTSEDGTYGIDEYSLSYENLKGEDLIIYACENSDFNEKLKKLKRADEIDSREYEIFYATSGYGCLFDYPHSKLSELASEIYNQGGIVAAICHAQIMFDGLKNKETGKFLIEGKVITGFPEIGEKLNLVYDTLVQENLPTIPTIAKRNGAKYLSPVGPFDDFSIADGRIITGVNAASAASTALRTLTVIKEIRSKLTPEKKGHQI</sequence>
<evidence type="ECO:0000256" key="3">
    <source>
        <dbReference type="ARBA" id="ARBA00023239"/>
    </source>
</evidence>